<name>A0A2K3DNC0_CHLRE</name>
<evidence type="ECO:0000256" key="1">
    <source>
        <dbReference type="SAM" id="MobiDB-lite"/>
    </source>
</evidence>
<dbReference type="Gramene" id="PNW82046">
    <property type="protein sequence ID" value="PNW82046"/>
    <property type="gene ID" value="CHLRE_06g271526v5"/>
</dbReference>
<dbReference type="RefSeq" id="XP_042923656.1">
    <property type="nucleotide sequence ID" value="XM_043062950.1"/>
</dbReference>
<dbReference type="EMBL" id="CM008967">
    <property type="protein sequence ID" value="PNW82046.1"/>
    <property type="molecule type" value="Genomic_DNA"/>
</dbReference>
<feature type="region of interest" description="Disordered" evidence="1">
    <location>
        <begin position="1"/>
        <end position="27"/>
    </location>
</feature>
<feature type="compositionally biased region" description="Polar residues" evidence="1">
    <location>
        <begin position="1"/>
        <end position="12"/>
    </location>
</feature>
<dbReference type="Proteomes" id="UP000006906">
    <property type="component" value="Chromosome 6"/>
</dbReference>
<proteinExistence type="predicted"/>
<keyword evidence="3" id="KW-1185">Reference proteome</keyword>
<accession>A0A2K3DNC0</accession>
<protein>
    <submittedName>
        <fullName evidence="2">Uncharacterized protein</fullName>
    </submittedName>
</protein>
<organism evidence="2 3">
    <name type="scientific">Chlamydomonas reinhardtii</name>
    <name type="common">Chlamydomonas smithii</name>
    <dbReference type="NCBI Taxonomy" id="3055"/>
    <lineage>
        <taxon>Eukaryota</taxon>
        <taxon>Viridiplantae</taxon>
        <taxon>Chlorophyta</taxon>
        <taxon>core chlorophytes</taxon>
        <taxon>Chlorophyceae</taxon>
        <taxon>CS clade</taxon>
        <taxon>Chlamydomonadales</taxon>
        <taxon>Chlamydomonadaceae</taxon>
        <taxon>Chlamydomonas</taxon>
    </lineage>
</organism>
<feature type="region of interest" description="Disordered" evidence="1">
    <location>
        <begin position="41"/>
        <end position="63"/>
    </location>
</feature>
<dbReference type="GeneID" id="66053654"/>
<evidence type="ECO:0000313" key="2">
    <source>
        <dbReference type="EMBL" id="PNW82046.1"/>
    </source>
</evidence>
<gene>
    <name evidence="2" type="ORF">CHLRE_06g271526v5</name>
</gene>
<reference evidence="2 3" key="1">
    <citation type="journal article" date="2007" name="Science">
        <title>The Chlamydomonas genome reveals the evolution of key animal and plant functions.</title>
        <authorList>
            <person name="Merchant S.S."/>
            <person name="Prochnik S.E."/>
            <person name="Vallon O."/>
            <person name="Harris E.H."/>
            <person name="Karpowicz S.J."/>
            <person name="Witman G.B."/>
            <person name="Terry A."/>
            <person name="Salamov A."/>
            <person name="Fritz-Laylin L.K."/>
            <person name="Marechal-Drouard L."/>
            <person name="Marshall W.F."/>
            <person name="Qu L.H."/>
            <person name="Nelson D.R."/>
            <person name="Sanderfoot A.A."/>
            <person name="Spalding M.H."/>
            <person name="Kapitonov V.V."/>
            <person name="Ren Q."/>
            <person name="Ferris P."/>
            <person name="Lindquist E."/>
            <person name="Shapiro H."/>
            <person name="Lucas S.M."/>
            <person name="Grimwood J."/>
            <person name="Schmutz J."/>
            <person name="Cardol P."/>
            <person name="Cerutti H."/>
            <person name="Chanfreau G."/>
            <person name="Chen C.L."/>
            <person name="Cognat V."/>
            <person name="Croft M.T."/>
            <person name="Dent R."/>
            <person name="Dutcher S."/>
            <person name="Fernandez E."/>
            <person name="Fukuzawa H."/>
            <person name="Gonzalez-Ballester D."/>
            <person name="Gonzalez-Halphen D."/>
            <person name="Hallmann A."/>
            <person name="Hanikenne M."/>
            <person name="Hippler M."/>
            <person name="Inwood W."/>
            <person name="Jabbari K."/>
            <person name="Kalanon M."/>
            <person name="Kuras R."/>
            <person name="Lefebvre P.A."/>
            <person name="Lemaire S.D."/>
            <person name="Lobanov A.V."/>
            <person name="Lohr M."/>
            <person name="Manuell A."/>
            <person name="Meier I."/>
            <person name="Mets L."/>
            <person name="Mittag M."/>
            <person name="Mittelmeier T."/>
            <person name="Moroney J.V."/>
            <person name="Moseley J."/>
            <person name="Napoli C."/>
            <person name="Nedelcu A.M."/>
            <person name="Niyogi K."/>
            <person name="Novoselov S.V."/>
            <person name="Paulsen I.T."/>
            <person name="Pazour G."/>
            <person name="Purton S."/>
            <person name="Ral J.P."/>
            <person name="Riano-Pachon D.M."/>
            <person name="Riekhof W."/>
            <person name="Rymarquis L."/>
            <person name="Schroda M."/>
            <person name="Stern D."/>
            <person name="Umen J."/>
            <person name="Willows R."/>
            <person name="Wilson N."/>
            <person name="Zimmer S.L."/>
            <person name="Allmer J."/>
            <person name="Balk J."/>
            <person name="Bisova K."/>
            <person name="Chen C.J."/>
            <person name="Elias M."/>
            <person name="Gendler K."/>
            <person name="Hauser C."/>
            <person name="Lamb M.R."/>
            <person name="Ledford H."/>
            <person name="Long J.C."/>
            <person name="Minagawa J."/>
            <person name="Page M.D."/>
            <person name="Pan J."/>
            <person name="Pootakham W."/>
            <person name="Roje S."/>
            <person name="Rose A."/>
            <person name="Stahlberg E."/>
            <person name="Terauchi A.M."/>
            <person name="Yang P."/>
            <person name="Ball S."/>
            <person name="Bowler C."/>
            <person name="Dieckmann C.L."/>
            <person name="Gladyshev V.N."/>
            <person name="Green P."/>
            <person name="Jorgensen R."/>
            <person name="Mayfield S."/>
            <person name="Mueller-Roeber B."/>
            <person name="Rajamani S."/>
            <person name="Sayre R.T."/>
            <person name="Brokstein P."/>
            <person name="Dubchak I."/>
            <person name="Goodstein D."/>
            <person name="Hornick L."/>
            <person name="Huang Y.W."/>
            <person name="Jhaveri J."/>
            <person name="Luo Y."/>
            <person name="Martinez D."/>
            <person name="Ngau W.C."/>
            <person name="Otillar B."/>
            <person name="Poliakov A."/>
            <person name="Porter A."/>
            <person name="Szajkowski L."/>
            <person name="Werner G."/>
            <person name="Zhou K."/>
            <person name="Grigoriev I.V."/>
            <person name="Rokhsar D.S."/>
            <person name="Grossman A.R."/>
        </authorList>
    </citation>
    <scope>NUCLEOTIDE SEQUENCE [LARGE SCALE GENOMIC DNA]</scope>
    <source>
        <strain evidence="3">CC-503</strain>
    </source>
</reference>
<dbReference type="KEGG" id="cre:CHLRE_06g271526v5"/>
<dbReference type="InParanoid" id="A0A2K3DNC0"/>
<evidence type="ECO:0000313" key="3">
    <source>
        <dbReference type="Proteomes" id="UP000006906"/>
    </source>
</evidence>
<sequence length="63" mass="7052">MPLTSLLVNTRSPKSHPLDISNPLPVSTEMYGTNYKELNKEEKKEGMLGPTSSISHRLPKWTA</sequence>
<dbReference type="AlphaFoldDB" id="A0A2K3DNC0"/>